<dbReference type="EMBL" id="LNXX01000007">
    <property type="protein sequence ID" value="KTC91952.1"/>
    <property type="molecule type" value="Genomic_DNA"/>
</dbReference>
<dbReference type="InterPro" id="IPR050226">
    <property type="entry name" value="NagZ_Beta-hexosaminidase"/>
</dbReference>
<dbReference type="EMBL" id="UGNX01000001">
    <property type="protein sequence ID" value="STX33747.1"/>
    <property type="molecule type" value="Genomic_DNA"/>
</dbReference>
<gene>
    <name evidence="10 13" type="primary">nagZ</name>
    <name evidence="12" type="ORF">Lcin_0731</name>
    <name evidence="13" type="ORF">NCTC12438_00325</name>
</gene>
<feature type="active site" description="Proton donor/acceptor" evidence="10">
    <location>
        <position position="185"/>
    </location>
</feature>
<evidence type="ECO:0000259" key="11">
    <source>
        <dbReference type="Pfam" id="PF00933"/>
    </source>
</evidence>
<dbReference type="AlphaFoldDB" id="A0A378IEV5"/>
<dbReference type="InterPro" id="IPR036962">
    <property type="entry name" value="Glyco_hydro_3_N_sf"/>
</dbReference>
<keyword evidence="5 10" id="KW-0133">Cell shape</keyword>
<evidence type="ECO:0000256" key="8">
    <source>
        <dbReference type="ARBA" id="ARBA00023306"/>
    </source>
</evidence>
<comment type="function">
    <text evidence="10">Plays a role in peptidoglycan recycling by cleaving the terminal beta-1,4-linked N-acetylglucosamine (GlcNAc) from peptide-linked peptidoglycan fragments, giving rise to free GlcNAc, anhydro-N-acetylmuramic acid and anhydro-N-acetylmuramic acid-linked peptides.</text>
</comment>
<dbReference type="InterPro" id="IPR017853">
    <property type="entry name" value="GH"/>
</dbReference>
<evidence type="ECO:0000256" key="1">
    <source>
        <dbReference type="ARBA" id="ARBA00001231"/>
    </source>
</evidence>
<protein>
    <recommendedName>
        <fullName evidence="10">Beta-hexosaminidase</fullName>
        <ecNumber evidence="10">3.2.1.52</ecNumber>
    </recommendedName>
    <alternativeName>
        <fullName evidence="10">Beta-N-acetylhexosaminidase</fullName>
    </alternativeName>
    <alternativeName>
        <fullName evidence="10">N-acetyl-beta-glucosaminidase</fullName>
    </alternativeName>
</protein>
<dbReference type="GO" id="GO:0005975">
    <property type="term" value="P:carbohydrate metabolic process"/>
    <property type="evidence" value="ECO:0007669"/>
    <property type="project" value="InterPro"/>
</dbReference>
<dbReference type="InterPro" id="IPR022956">
    <property type="entry name" value="Beta_hexosaminidase_bac"/>
</dbReference>
<keyword evidence="14" id="KW-1185">Reference proteome</keyword>
<dbReference type="EC" id="3.2.1.52" evidence="10"/>
<evidence type="ECO:0000256" key="7">
    <source>
        <dbReference type="ARBA" id="ARBA00023295"/>
    </source>
</evidence>
<evidence type="ECO:0000256" key="4">
    <source>
        <dbReference type="ARBA" id="ARBA00022801"/>
    </source>
</evidence>
<dbReference type="InterPro" id="IPR019800">
    <property type="entry name" value="Glyco_hydro_3_AS"/>
</dbReference>
<dbReference type="GO" id="GO:0071555">
    <property type="term" value="P:cell wall organization"/>
    <property type="evidence" value="ECO:0007669"/>
    <property type="project" value="UniProtKB-KW"/>
</dbReference>
<feature type="site" description="Important for catalytic activity" evidence="10">
    <location>
        <position position="183"/>
    </location>
</feature>
<keyword evidence="6 10" id="KW-0573">Peptidoglycan synthesis</keyword>
<dbReference type="STRING" id="28085.Lcin_0731"/>
<evidence type="ECO:0000256" key="9">
    <source>
        <dbReference type="ARBA" id="ARBA00023316"/>
    </source>
</evidence>
<keyword evidence="9 10" id="KW-0961">Cell wall biogenesis/degradation</keyword>
<name>A0A378IEV5_9GAMM</name>
<dbReference type="SUPFAM" id="SSF51445">
    <property type="entry name" value="(Trans)glycosidases"/>
    <property type="match status" value="1"/>
</dbReference>
<dbReference type="PROSITE" id="PS00775">
    <property type="entry name" value="GLYCOSYL_HYDROL_F3"/>
    <property type="match status" value="1"/>
</dbReference>
<proteinExistence type="inferred from homology"/>
<dbReference type="GO" id="GO:0008360">
    <property type="term" value="P:regulation of cell shape"/>
    <property type="evidence" value="ECO:0007669"/>
    <property type="project" value="UniProtKB-KW"/>
</dbReference>
<feature type="active site" description="Nucleophile" evidence="10">
    <location>
        <position position="258"/>
    </location>
</feature>
<feature type="binding site" evidence="10">
    <location>
        <position position="74"/>
    </location>
    <ligand>
        <name>substrate</name>
    </ligand>
</feature>
<dbReference type="NCBIfam" id="NF003740">
    <property type="entry name" value="PRK05337.1"/>
    <property type="match status" value="1"/>
</dbReference>
<organism evidence="13 15">
    <name type="scientific">Legionella cincinnatiensis</name>
    <dbReference type="NCBI Taxonomy" id="28085"/>
    <lineage>
        <taxon>Bacteria</taxon>
        <taxon>Pseudomonadati</taxon>
        <taxon>Pseudomonadota</taxon>
        <taxon>Gammaproteobacteria</taxon>
        <taxon>Legionellales</taxon>
        <taxon>Legionellaceae</taxon>
        <taxon>Legionella</taxon>
    </lineage>
</organism>
<dbReference type="GO" id="GO:0051301">
    <property type="term" value="P:cell division"/>
    <property type="evidence" value="ECO:0007669"/>
    <property type="project" value="UniProtKB-KW"/>
</dbReference>
<dbReference type="GO" id="GO:0009252">
    <property type="term" value="P:peptidoglycan biosynthetic process"/>
    <property type="evidence" value="ECO:0007669"/>
    <property type="project" value="UniProtKB-KW"/>
</dbReference>
<evidence type="ECO:0000256" key="2">
    <source>
        <dbReference type="ARBA" id="ARBA00022490"/>
    </source>
</evidence>
<keyword evidence="2 10" id="KW-0963">Cytoplasm</keyword>
<feature type="domain" description="Glycoside hydrolase family 3 N-terminal" evidence="11">
    <location>
        <begin position="17"/>
        <end position="303"/>
    </location>
</feature>
<dbReference type="PANTHER" id="PTHR30480">
    <property type="entry name" value="BETA-HEXOSAMINIDASE-RELATED"/>
    <property type="match status" value="1"/>
</dbReference>
<evidence type="ECO:0000313" key="12">
    <source>
        <dbReference type="EMBL" id="KTC91952.1"/>
    </source>
</evidence>
<feature type="binding site" evidence="10">
    <location>
        <position position="66"/>
    </location>
    <ligand>
        <name>substrate</name>
    </ligand>
</feature>
<dbReference type="Proteomes" id="UP000255316">
    <property type="component" value="Unassembled WGS sequence"/>
</dbReference>
<feature type="binding site" evidence="10">
    <location>
        <begin position="172"/>
        <end position="173"/>
    </location>
    <ligand>
        <name>substrate</name>
    </ligand>
</feature>
<evidence type="ECO:0000313" key="15">
    <source>
        <dbReference type="Proteomes" id="UP000255316"/>
    </source>
</evidence>
<keyword evidence="8 10" id="KW-0131">Cell cycle</keyword>
<comment type="subcellular location">
    <subcellularLocation>
        <location evidence="10">Cytoplasm</location>
    </subcellularLocation>
</comment>
<keyword evidence="7 10" id="KW-0326">Glycosidase</keyword>
<comment type="pathway">
    <text evidence="10">Cell wall biogenesis; peptidoglycan recycling.</text>
</comment>
<dbReference type="OrthoDB" id="9786661at2"/>
<dbReference type="InterPro" id="IPR001764">
    <property type="entry name" value="Glyco_hydro_3_N"/>
</dbReference>
<comment type="similarity">
    <text evidence="10">Belongs to the glycosyl hydrolase 3 family. NagZ subfamily.</text>
</comment>
<evidence type="ECO:0000256" key="3">
    <source>
        <dbReference type="ARBA" id="ARBA00022618"/>
    </source>
</evidence>
<sequence>MPGSNSNLFMIDLEGTELSDIEREILKHPNVGAVILFTRNFANPQQLEKLTSEIHILNPHIFITADHEGGFIQRFLRQGFRSLPAARVYGDVYDLSPETGIKLARQYGEIMAKDLLACGVDLSLAPVLDLHDMSPIIARLDRAFHHDPEAVIALANAFIEGMNAAGMPAVGKHFPGHGRVNSDSHITMPISTISFDELKVKDLKPFIELIKKGRLSAIMPAHVTYKAVDASKSAGFSTIWLQEILRHELGFTGLILSDCLSMTGADIGNLMTRTEEALKAGCDMLIVCHQPRPILLELLQTVAFPQSDESAARITHFKSQMFRFSHAEKSQVIPYLSHTLLGQQEHHAECTSQNLQFNTSKTI</sequence>
<dbReference type="Pfam" id="PF00933">
    <property type="entry name" value="Glyco_hydro_3"/>
    <property type="match status" value="1"/>
</dbReference>
<evidence type="ECO:0000256" key="5">
    <source>
        <dbReference type="ARBA" id="ARBA00022960"/>
    </source>
</evidence>
<evidence type="ECO:0000256" key="10">
    <source>
        <dbReference type="HAMAP-Rule" id="MF_00364"/>
    </source>
</evidence>
<comment type="catalytic activity">
    <reaction evidence="1 10">
        <text>Hydrolysis of terminal non-reducing N-acetyl-D-hexosamine residues in N-acetyl-beta-D-hexosaminides.</text>
        <dbReference type="EC" id="3.2.1.52"/>
    </reaction>
</comment>
<reference evidence="13 15" key="2">
    <citation type="submission" date="2018-06" db="EMBL/GenBank/DDBJ databases">
        <authorList>
            <consortium name="Pathogen Informatics"/>
            <person name="Doyle S."/>
        </authorList>
    </citation>
    <scope>NUCLEOTIDE SEQUENCE [LARGE SCALE GENOMIC DNA]</scope>
    <source>
        <strain evidence="13 15">NCTC12438</strain>
    </source>
</reference>
<dbReference type="UniPathway" id="UPA00544"/>
<keyword evidence="4 10" id="KW-0378">Hydrolase</keyword>
<feature type="binding site" evidence="10">
    <location>
        <position position="142"/>
    </location>
    <ligand>
        <name>substrate</name>
    </ligand>
</feature>
<dbReference type="Proteomes" id="UP000054854">
    <property type="component" value="Unassembled WGS sequence"/>
</dbReference>
<dbReference type="PANTHER" id="PTHR30480:SF13">
    <property type="entry name" value="BETA-HEXOSAMINIDASE"/>
    <property type="match status" value="1"/>
</dbReference>
<dbReference type="RefSeq" id="WP_058463955.1">
    <property type="nucleotide sequence ID" value="NZ_CAAAHQ010000009.1"/>
</dbReference>
<reference evidence="12 14" key="1">
    <citation type="submission" date="2015-11" db="EMBL/GenBank/DDBJ databases">
        <title>Genomic analysis of 38 Legionella species identifies large and diverse effector repertoires.</title>
        <authorList>
            <person name="Burstein D."/>
            <person name="Amaro F."/>
            <person name="Zusman T."/>
            <person name="Lifshitz Z."/>
            <person name="Cohen O."/>
            <person name="Gilbert J.A."/>
            <person name="Pupko T."/>
            <person name="Shuman H.A."/>
            <person name="Segal G."/>
        </authorList>
    </citation>
    <scope>NUCLEOTIDE SEQUENCE [LARGE SCALE GENOMIC DNA]</scope>
    <source>
        <strain evidence="12 14">CDC#72-OH-14</strain>
    </source>
</reference>
<evidence type="ECO:0000313" key="13">
    <source>
        <dbReference type="EMBL" id="STX33747.1"/>
    </source>
</evidence>
<dbReference type="GO" id="GO:0005737">
    <property type="term" value="C:cytoplasm"/>
    <property type="evidence" value="ECO:0007669"/>
    <property type="project" value="UniProtKB-SubCell"/>
</dbReference>
<dbReference type="Gene3D" id="3.20.20.300">
    <property type="entry name" value="Glycoside hydrolase, family 3, N-terminal domain"/>
    <property type="match status" value="1"/>
</dbReference>
<evidence type="ECO:0000313" key="14">
    <source>
        <dbReference type="Proteomes" id="UP000054854"/>
    </source>
</evidence>
<dbReference type="HAMAP" id="MF_00364">
    <property type="entry name" value="NagZ"/>
    <property type="match status" value="1"/>
</dbReference>
<dbReference type="GO" id="GO:0009254">
    <property type="term" value="P:peptidoglycan turnover"/>
    <property type="evidence" value="ECO:0007669"/>
    <property type="project" value="UniProtKB-UniRule"/>
</dbReference>
<evidence type="ECO:0000256" key="6">
    <source>
        <dbReference type="ARBA" id="ARBA00022984"/>
    </source>
</evidence>
<dbReference type="GO" id="GO:0004563">
    <property type="term" value="F:beta-N-acetylhexosaminidase activity"/>
    <property type="evidence" value="ECO:0007669"/>
    <property type="project" value="UniProtKB-UniRule"/>
</dbReference>
<keyword evidence="3 10" id="KW-0132">Cell division</keyword>
<accession>A0A378IEV5</accession>